<gene>
    <name evidence="10" type="ORF">A2907_01180</name>
</gene>
<evidence type="ECO:0000313" key="11">
    <source>
        <dbReference type="Proteomes" id="UP000177947"/>
    </source>
</evidence>
<comment type="caution">
    <text evidence="10">The sequence shown here is derived from an EMBL/GenBank/DDBJ whole genome shotgun (WGS) entry which is preliminary data.</text>
</comment>
<keyword evidence="4 9" id="KW-0812">Transmembrane</keyword>
<name>A0A1F5C8B5_9BACT</name>
<evidence type="ECO:0000256" key="7">
    <source>
        <dbReference type="ARBA" id="ARBA00023010"/>
    </source>
</evidence>
<evidence type="ECO:0000256" key="9">
    <source>
        <dbReference type="RuleBase" id="RU365087"/>
    </source>
</evidence>
<reference evidence="10 11" key="1">
    <citation type="journal article" date="2016" name="Nat. Commun.">
        <title>Thousands of microbial genomes shed light on interconnected biogeochemical processes in an aquifer system.</title>
        <authorList>
            <person name="Anantharaman K."/>
            <person name="Brown C.T."/>
            <person name="Hug L.A."/>
            <person name="Sharon I."/>
            <person name="Castelle C.J."/>
            <person name="Probst A.J."/>
            <person name="Thomas B.C."/>
            <person name="Singh A."/>
            <person name="Wilkins M.J."/>
            <person name="Karaoz U."/>
            <person name="Brodie E.L."/>
            <person name="Williams K.H."/>
            <person name="Hubbard S.S."/>
            <person name="Banfield J.F."/>
        </authorList>
    </citation>
    <scope>NUCLEOTIDE SEQUENCE [LARGE SCALE GENOMIC DNA]</scope>
</reference>
<keyword evidence="7 9" id="KW-0811">Translocation</keyword>
<keyword evidence="3 9" id="KW-0813">Transport</keyword>
<evidence type="ECO:0000256" key="1">
    <source>
        <dbReference type="ARBA" id="ARBA00004141"/>
    </source>
</evidence>
<comment type="subcellular location">
    <subcellularLocation>
        <location evidence="9">Cell membrane</location>
        <topology evidence="9">Multi-pass membrane protein</topology>
    </subcellularLocation>
    <subcellularLocation>
        <location evidence="1">Membrane</location>
        <topology evidence="1">Multi-pass membrane protein</topology>
    </subcellularLocation>
</comment>
<dbReference type="Proteomes" id="UP000177947">
    <property type="component" value="Unassembled WGS sequence"/>
</dbReference>
<dbReference type="NCBIfam" id="TIGR00810">
    <property type="entry name" value="secG"/>
    <property type="match status" value="1"/>
</dbReference>
<organism evidence="10 11">
    <name type="scientific">Candidatus Azambacteria bacterium RIFCSPLOWO2_01_FULL_37_9</name>
    <dbReference type="NCBI Taxonomy" id="1797297"/>
    <lineage>
        <taxon>Bacteria</taxon>
        <taxon>Candidatus Azamiibacteriota</taxon>
    </lineage>
</organism>
<evidence type="ECO:0000256" key="5">
    <source>
        <dbReference type="ARBA" id="ARBA00022927"/>
    </source>
</evidence>
<keyword evidence="8 9" id="KW-0472">Membrane</keyword>
<evidence type="ECO:0000256" key="3">
    <source>
        <dbReference type="ARBA" id="ARBA00022448"/>
    </source>
</evidence>
<evidence type="ECO:0000256" key="6">
    <source>
        <dbReference type="ARBA" id="ARBA00022989"/>
    </source>
</evidence>
<dbReference type="GO" id="GO:0009306">
    <property type="term" value="P:protein secretion"/>
    <property type="evidence" value="ECO:0007669"/>
    <property type="project" value="UniProtKB-UniRule"/>
</dbReference>
<accession>A0A1F5C8B5</accession>
<keyword evidence="5 9" id="KW-0653">Protein transport</keyword>
<keyword evidence="6 9" id="KW-1133">Transmembrane helix</keyword>
<keyword evidence="9" id="KW-1003">Cell membrane</keyword>
<feature type="transmembrane region" description="Helical" evidence="9">
    <location>
        <begin position="6"/>
        <end position="26"/>
    </location>
</feature>
<comment type="similarity">
    <text evidence="2 9">Belongs to the SecG family.</text>
</comment>
<dbReference type="Pfam" id="PF03840">
    <property type="entry name" value="SecG"/>
    <property type="match status" value="1"/>
</dbReference>
<feature type="transmembrane region" description="Helical" evidence="9">
    <location>
        <begin position="54"/>
        <end position="75"/>
    </location>
</feature>
<dbReference type="GO" id="GO:0005886">
    <property type="term" value="C:plasma membrane"/>
    <property type="evidence" value="ECO:0007669"/>
    <property type="project" value="UniProtKB-SubCell"/>
</dbReference>
<sequence>MDYLKNNWLQLVQLALSVFLIITILMQQRGAGLGGVFGGQDMGSYSTKRGIEKILFYTTIILAILFFVSAFAQILL</sequence>
<dbReference type="EMBL" id="MEYQ01000017">
    <property type="protein sequence ID" value="OGD39095.1"/>
    <property type="molecule type" value="Genomic_DNA"/>
</dbReference>
<evidence type="ECO:0000256" key="4">
    <source>
        <dbReference type="ARBA" id="ARBA00022692"/>
    </source>
</evidence>
<dbReference type="GO" id="GO:0015450">
    <property type="term" value="F:protein-transporting ATPase activity"/>
    <property type="evidence" value="ECO:0007669"/>
    <property type="project" value="UniProtKB-UniRule"/>
</dbReference>
<evidence type="ECO:0000256" key="2">
    <source>
        <dbReference type="ARBA" id="ARBA00008445"/>
    </source>
</evidence>
<proteinExistence type="inferred from homology"/>
<comment type="function">
    <text evidence="9">Involved in protein export. Participates in an early event of protein translocation.</text>
</comment>
<protein>
    <recommendedName>
        <fullName evidence="9">Protein-export membrane protein SecG</fullName>
    </recommendedName>
</protein>
<dbReference type="AlphaFoldDB" id="A0A1F5C8B5"/>
<evidence type="ECO:0000256" key="8">
    <source>
        <dbReference type="ARBA" id="ARBA00023136"/>
    </source>
</evidence>
<evidence type="ECO:0000313" key="10">
    <source>
        <dbReference type="EMBL" id="OGD39095.1"/>
    </source>
</evidence>
<dbReference type="InterPro" id="IPR004692">
    <property type="entry name" value="SecG"/>
</dbReference>